<feature type="domain" description="vWA-MoxR associated protein C-terminal" evidence="3">
    <location>
        <begin position="245"/>
        <end position="482"/>
    </location>
</feature>
<evidence type="ECO:0000259" key="2">
    <source>
        <dbReference type="Pfam" id="PF19956"/>
    </source>
</evidence>
<dbReference type="EMBL" id="JBHSJE010000011">
    <property type="protein sequence ID" value="MFC4982457.1"/>
    <property type="molecule type" value="Genomic_DNA"/>
</dbReference>
<dbReference type="Pfam" id="PF19916">
    <property type="entry name" value="VMAP-M0"/>
    <property type="match status" value="1"/>
</dbReference>
<reference evidence="5" key="1">
    <citation type="journal article" date="2019" name="Int. J. Syst. Evol. Microbiol.">
        <title>The Global Catalogue of Microorganisms (GCM) 10K type strain sequencing project: providing services to taxonomists for standard genome sequencing and annotation.</title>
        <authorList>
            <consortium name="The Broad Institute Genomics Platform"/>
            <consortium name="The Broad Institute Genome Sequencing Center for Infectious Disease"/>
            <person name="Wu L."/>
            <person name="Ma J."/>
        </authorList>
    </citation>
    <scope>NUCLEOTIDE SEQUENCE [LARGE SCALE GENOMIC DNA]</scope>
    <source>
        <strain evidence="5">ICMP 257</strain>
    </source>
</reference>
<organism evidence="4 5">
    <name type="scientific">Streptomyces atroolivaceus</name>
    <dbReference type="NCBI Taxonomy" id="66869"/>
    <lineage>
        <taxon>Bacteria</taxon>
        <taxon>Bacillati</taxon>
        <taxon>Actinomycetota</taxon>
        <taxon>Actinomycetes</taxon>
        <taxon>Kitasatosporales</taxon>
        <taxon>Streptomycetaceae</taxon>
        <taxon>Streptomyces</taxon>
    </lineage>
</organism>
<sequence>MGNGLSGADEPGDARARLIVVLVDFLCVQDFVTDRDQCGQLIDFAAEQVGAEIVYRRQNPRADMLSFLRVLLAYEKGLEALKSAVRALGGQECVVQLTWIIEAARPDEEEFGPGAVREAHRLLGEVWRVDEARLHTLLNHELGPDLPYGRTPVELFDHLRTVNTQADGLPPALVFVEATASLARSAPREELRNWSDEWAREAGPDVVRALEERRRAIAARPPADPYVSRCLVVMVEPADDSSADVYVRHWVNAAPGYWEPVAGDIERTSLDTLAGAVERAISQGASRWADVSEGESDPPVQIEFVLPLQFLNHDMAGIRLGTRSRIPTPIALHYHVHLRSLERMRARDTREHGRWRARWTQLKKAGVAEAHRWHGQQGDRLERWHARLVGDPNLTAVILDVPALPGHGMDALSIAIEQGVGLAAWDRRPDSPDLSGQVLTLLLAHPPAQLPSKVSQIRQEAEDLRRDSLSVGKYMAFFWDDPYRLVDCEELTA</sequence>
<keyword evidence="5" id="KW-1185">Reference proteome</keyword>
<protein>
    <submittedName>
        <fullName evidence="4">Uncharacterized protein</fullName>
    </submittedName>
</protein>
<accession>A0ABV9VHS4</accession>
<dbReference type="Pfam" id="PF20028">
    <property type="entry name" value="VMAP-C"/>
    <property type="match status" value="1"/>
</dbReference>
<dbReference type="RefSeq" id="WP_244300320.1">
    <property type="nucleotide sequence ID" value="NZ_JBFAGR010000024.1"/>
</dbReference>
<dbReference type="Pfam" id="PF19956">
    <property type="entry name" value="EAD2"/>
    <property type="match status" value="1"/>
</dbReference>
<gene>
    <name evidence="4" type="ORF">ACFPL4_29610</name>
</gene>
<comment type="caution">
    <text evidence="4">The sequence shown here is derived from an EMBL/GenBank/DDBJ whole genome shotgun (WGS) entry which is preliminary data.</text>
</comment>
<dbReference type="Proteomes" id="UP001595908">
    <property type="component" value="Unassembled WGS sequence"/>
</dbReference>
<dbReference type="GeneID" id="31235764"/>
<evidence type="ECO:0000313" key="4">
    <source>
        <dbReference type="EMBL" id="MFC4982457.1"/>
    </source>
</evidence>
<feature type="domain" description="Effector-associated" evidence="2">
    <location>
        <begin position="24"/>
        <end position="91"/>
    </location>
</feature>
<proteinExistence type="predicted"/>
<dbReference type="InterPro" id="IPR045555">
    <property type="entry name" value="VMAP-M0"/>
</dbReference>
<dbReference type="InterPro" id="IPR045431">
    <property type="entry name" value="EAD2"/>
</dbReference>
<evidence type="ECO:0000259" key="1">
    <source>
        <dbReference type="Pfam" id="PF19916"/>
    </source>
</evidence>
<name>A0ABV9VHS4_STRAZ</name>
<feature type="domain" description="vWA-MoxR associated protein middle region 0" evidence="1">
    <location>
        <begin position="112"/>
        <end position="214"/>
    </location>
</feature>
<evidence type="ECO:0000259" key="3">
    <source>
        <dbReference type="Pfam" id="PF20028"/>
    </source>
</evidence>
<dbReference type="InterPro" id="IPR045450">
    <property type="entry name" value="VMAP_C"/>
</dbReference>
<evidence type="ECO:0000313" key="5">
    <source>
        <dbReference type="Proteomes" id="UP001595908"/>
    </source>
</evidence>